<evidence type="ECO:0000313" key="3">
    <source>
        <dbReference type="Proteomes" id="UP000233551"/>
    </source>
</evidence>
<dbReference type="Proteomes" id="UP000233551">
    <property type="component" value="Unassembled WGS sequence"/>
</dbReference>
<protein>
    <submittedName>
        <fullName evidence="2">Uncharacterized protein</fullName>
    </submittedName>
</protein>
<evidence type="ECO:0000256" key="1">
    <source>
        <dbReference type="SAM" id="MobiDB-lite"/>
    </source>
</evidence>
<comment type="caution">
    <text evidence="2">The sequence shown here is derived from an EMBL/GenBank/DDBJ whole genome shotgun (WGS) entry which is preliminary data.</text>
</comment>
<evidence type="ECO:0000313" key="2">
    <source>
        <dbReference type="EMBL" id="PKI38688.1"/>
    </source>
</evidence>
<dbReference type="AlphaFoldDB" id="A0A2I0I3Z2"/>
<dbReference type="EMBL" id="PGOL01004039">
    <property type="protein sequence ID" value="PKI38688.1"/>
    <property type="molecule type" value="Genomic_DNA"/>
</dbReference>
<sequence length="95" mass="10512">MGKELWANLRRQHGGVRVLDAPLWLGESSGAGDRWRKMGAEGDGRDTNRGGSQTEHRWTDCRVEEVGPGRMRPRVKVAGEDLGVAGVYGKYVSFK</sequence>
<name>A0A2I0I3Z2_PUNGR</name>
<accession>A0A2I0I3Z2</accession>
<gene>
    <name evidence="2" type="ORF">CRG98_040925</name>
</gene>
<reference evidence="2 3" key="1">
    <citation type="submission" date="2017-11" db="EMBL/GenBank/DDBJ databases">
        <title>De-novo sequencing of pomegranate (Punica granatum L.) genome.</title>
        <authorList>
            <person name="Akparov Z."/>
            <person name="Amiraslanov A."/>
            <person name="Hajiyeva S."/>
            <person name="Abbasov M."/>
            <person name="Kaur K."/>
            <person name="Hamwieh A."/>
            <person name="Solovyev V."/>
            <person name="Salamov A."/>
            <person name="Braich B."/>
            <person name="Kosarev P."/>
            <person name="Mahmoud A."/>
            <person name="Hajiyev E."/>
            <person name="Babayeva S."/>
            <person name="Izzatullayeva V."/>
            <person name="Mammadov A."/>
            <person name="Mammadov A."/>
            <person name="Sharifova S."/>
            <person name="Ojaghi J."/>
            <person name="Eynullazada K."/>
            <person name="Bayramov B."/>
            <person name="Abdulazimova A."/>
            <person name="Shahmuradov I."/>
        </authorList>
    </citation>
    <scope>NUCLEOTIDE SEQUENCE [LARGE SCALE GENOMIC DNA]</scope>
    <source>
        <strain evidence="3">cv. AG2017</strain>
        <tissue evidence="2">Leaf</tissue>
    </source>
</reference>
<keyword evidence="3" id="KW-1185">Reference proteome</keyword>
<proteinExistence type="predicted"/>
<feature type="compositionally biased region" description="Basic and acidic residues" evidence="1">
    <location>
        <begin position="33"/>
        <end position="57"/>
    </location>
</feature>
<organism evidence="2 3">
    <name type="scientific">Punica granatum</name>
    <name type="common">Pomegranate</name>
    <dbReference type="NCBI Taxonomy" id="22663"/>
    <lineage>
        <taxon>Eukaryota</taxon>
        <taxon>Viridiplantae</taxon>
        <taxon>Streptophyta</taxon>
        <taxon>Embryophyta</taxon>
        <taxon>Tracheophyta</taxon>
        <taxon>Spermatophyta</taxon>
        <taxon>Magnoliopsida</taxon>
        <taxon>eudicotyledons</taxon>
        <taxon>Gunneridae</taxon>
        <taxon>Pentapetalae</taxon>
        <taxon>rosids</taxon>
        <taxon>malvids</taxon>
        <taxon>Myrtales</taxon>
        <taxon>Lythraceae</taxon>
        <taxon>Punica</taxon>
    </lineage>
</organism>
<feature type="region of interest" description="Disordered" evidence="1">
    <location>
        <begin position="27"/>
        <end position="57"/>
    </location>
</feature>